<organism evidence="1 2">
    <name type="scientific">Fadolivirus FV1/VV64</name>
    <dbReference type="NCBI Taxonomy" id="3070911"/>
    <lineage>
        <taxon>Viruses</taxon>
        <taxon>Varidnaviria</taxon>
        <taxon>Bamfordvirae</taxon>
        <taxon>Nucleocytoviricota</taxon>
        <taxon>Megaviricetes</taxon>
        <taxon>Imitervirales</taxon>
        <taxon>Mimiviridae</taxon>
        <taxon>Klosneuvirinae</taxon>
        <taxon>Fadolivirus</taxon>
        <taxon>Fadolivirus algeromassiliense</taxon>
    </lineage>
</organism>
<gene>
    <name evidence="1" type="ORF">Fadolivirus_1_665</name>
</gene>
<reference evidence="1 2" key="1">
    <citation type="submission" date="2020-04" db="EMBL/GenBank/DDBJ databases">
        <title>Advantages and limits of metagenomic assembly and binning of a giant virus.</title>
        <authorList>
            <person name="Schulz F."/>
            <person name="Andreani J."/>
            <person name="Francis R."/>
            <person name="Boudjemaa H."/>
            <person name="Bou Khalil J.Y."/>
            <person name="Lee J."/>
            <person name="La Scola B."/>
            <person name="Woyke T."/>
        </authorList>
    </citation>
    <scope>NUCLEOTIDE SEQUENCE [LARGE SCALE GENOMIC DNA]</scope>
    <source>
        <strain evidence="1 2">FV1/VV64</strain>
    </source>
</reference>
<evidence type="ECO:0000313" key="1">
    <source>
        <dbReference type="EMBL" id="QKF94123.1"/>
    </source>
</evidence>
<keyword evidence="2" id="KW-1185">Reference proteome</keyword>
<sequence>MVEFIEVNYISPISNYKFDIQNNKYYLTIINSSLGNTVIINKIELPSINNINDNIRSYFVGKSIKIHSNQYPYLSILLFEHNIKTNIITLLFTGDVNLNNIEFNNIIKLHLFTPSNVLNTKRSSIYTNETDFLNEQFYNHETVIEQLKCILFITKLKHTDKSIINPYIYKFDIATQKFIYDRYHNNIIKEQPLVKIDELCNSNTFNDYLKLIKMYNIDVNRYLSKQKDTFKSMFMRQINTSFRKLQFDPYANNLISCSIDGRVSAFHIDETLKFKISGNEFKFNEIVSKPYELMNGNGFMIRTIPSDYQRICVPYAASLKEVGIFGGNDSLYYISLRFESNYFIPPNVHEREYISVVYGHAINDSRQYPELLDTQENGKLVYHLVLCGGNSPDTINFTNKKLLDIKQQINIGTRNRVKMGLFDQGEELGTFSCCFGNTIFMINRPIKFSSDISFYSKINNNNELHKQIETYVRQKDVIGLIM</sequence>
<protein>
    <submittedName>
        <fullName evidence="1">Phosphatidylserine decarboxylase</fullName>
    </submittedName>
</protein>
<dbReference type="EMBL" id="MT418680">
    <property type="protein sequence ID" value="QKF94123.1"/>
    <property type="molecule type" value="Genomic_DNA"/>
</dbReference>
<accession>A0A7D3QUH1</accession>
<proteinExistence type="predicted"/>
<dbReference type="Proteomes" id="UP001162001">
    <property type="component" value="Segment"/>
</dbReference>
<evidence type="ECO:0000313" key="2">
    <source>
        <dbReference type="Proteomes" id="UP001162001"/>
    </source>
</evidence>
<name>A0A7D3QUH1_9VIRU</name>